<dbReference type="Gene3D" id="1.25.40.720">
    <property type="entry name" value="Telomere length regulation protein 2, C-terminal domain"/>
    <property type="match status" value="2"/>
</dbReference>
<accession>A0AA35NQQ5</accession>
<sequence>MNLETLKQGAHTTQIHETLIQLDTCRDEPVDLEISMVLIKFVLPVYPSLPEKTKVILRRLVSKSFTFLAHLVTFSATLYEHDELREIRIYQEFLEGVISLEPGCLNFYLKTSADRSVDRSSVKAFFFGSKIFNSLASRVDIAKYLEYLRIQWKFILENNEIVKINTPGFLGEWLVSTILLSPALAADILFGELFLLKESYFSSLQKIVSASSPLDQRRLICKFLVPYIQVHLTVDNLNDVRKILRRFNLNKIMSPSVLLEIQSLSLREIIISLLNNRSSTKLASALINKFEDFADDDGDDVDTKTCELLVLLIVHNLSKTQKEGISHSEQFLNGVTKHLTSNQREARERAMFIAKLLSDGELKYESDFKIRIPNLKFESNSENEAINFQSLRSSPGSNIRTVARNNEIVEVSDHVQTLSLDRDDSDDDDEEEGHVMRIVFLKDLMKEYEQSGESRKSPLIPLLKQTVKLMRQKMDFPLEVGYYAQAIMSSITCLNNEFDESPFEQWRINALVSILVILPEKVTDAITILFNSELSLQQRMSLLSALGLSARELRGFDDPTIVKPKFDFPTSRLPWDSQNYDSAKPVEIQESSALMRETKMVWKSKKLDGGQEKETQNRFKKHANLFFYPLAHGWLNGIDVGTYNQLFKSHYLTTLRIVYSCANPAHDFEVMTQLMDQVISSAIEEGIPLDYSQ</sequence>
<dbReference type="Pfam" id="PF10193">
    <property type="entry name" value="Telomere_reg-2"/>
    <property type="match status" value="1"/>
</dbReference>
<dbReference type="InterPro" id="IPR051970">
    <property type="entry name" value="TEL2_Regulation"/>
</dbReference>
<dbReference type="GO" id="GO:0051083">
    <property type="term" value="P:'de novo' cotranslational protein folding"/>
    <property type="evidence" value="ECO:0007669"/>
    <property type="project" value="TreeGrafter"/>
</dbReference>
<dbReference type="OrthoDB" id="10258062at2759"/>
<dbReference type="Proteomes" id="UP001162087">
    <property type="component" value="Chromosome 7"/>
</dbReference>
<dbReference type="InterPro" id="IPR019337">
    <property type="entry name" value="Telomere_length_regulation_dom"/>
</dbReference>
<evidence type="ECO:0000313" key="2">
    <source>
        <dbReference type="Proteomes" id="UP001162087"/>
    </source>
</evidence>
<proteinExistence type="predicted"/>
<evidence type="ECO:0000313" key="1">
    <source>
        <dbReference type="EMBL" id="CAI4062392.1"/>
    </source>
</evidence>
<dbReference type="GO" id="GO:0042162">
    <property type="term" value="F:telomeric DNA binding"/>
    <property type="evidence" value="ECO:0007669"/>
    <property type="project" value="TreeGrafter"/>
</dbReference>
<dbReference type="GO" id="GO:0051879">
    <property type="term" value="F:Hsp90 protein binding"/>
    <property type="evidence" value="ECO:0007669"/>
    <property type="project" value="TreeGrafter"/>
</dbReference>
<gene>
    <name evidence="1" type="primary">SKDI07G3480</name>
    <name evidence="1" type="ORF">SKDI_07G3480</name>
</gene>
<organism evidence="1 2">
    <name type="scientific">Saccharomyces kudriavzevii (strain ATCC MYA-4449 / AS 2.2408 / CBS 8840 / NBRC 1802 / NCYC 2889)</name>
    <name type="common">Yeast</name>
    <dbReference type="NCBI Taxonomy" id="226230"/>
    <lineage>
        <taxon>Eukaryota</taxon>
        <taxon>Fungi</taxon>
        <taxon>Dikarya</taxon>
        <taxon>Ascomycota</taxon>
        <taxon>Saccharomycotina</taxon>
        <taxon>Saccharomycetes</taxon>
        <taxon>Saccharomycetales</taxon>
        <taxon>Saccharomycetaceae</taxon>
        <taxon>Saccharomyces</taxon>
    </lineage>
</organism>
<protein>
    <submittedName>
        <fullName evidence="1">Uncharacterized protein</fullName>
    </submittedName>
</protein>
<dbReference type="EMBL" id="OX365902">
    <property type="protein sequence ID" value="CAI4062392.1"/>
    <property type="molecule type" value="Genomic_DNA"/>
</dbReference>
<dbReference type="PANTHER" id="PTHR15830:SF10">
    <property type="entry name" value="TELOMERE LENGTH REGULATION PROTEIN TEL2 HOMOLOG"/>
    <property type="match status" value="1"/>
</dbReference>
<dbReference type="InterPro" id="IPR038528">
    <property type="entry name" value="TEL2_C_sf"/>
</dbReference>
<reference evidence="1" key="1">
    <citation type="submission" date="2022-10" db="EMBL/GenBank/DDBJ databases">
        <authorList>
            <person name="Byrne P K."/>
        </authorList>
    </citation>
    <scope>NUCLEOTIDE SEQUENCE</scope>
    <source>
        <strain evidence="1">IFO1802</strain>
    </source>
</reference>
<keyword evidence="2" id="KW-1185">Reference proteome</keyword>
<dbReference type="GO" id="GO:0005829">
    <property type="term" value="C:cytosol"/>
    <property type="evidence" value="ECO:0007669"/>
    <property type="project" value="TreeGrafter"/>
</dbReference>
<name>A0AA35NQQ5_SACK1</name>
<dbReference type="PANTHER" id="PTHR15830">
    <property type="entry name" value="TELOMERE LENGTH REGULATION PROTEIN TEL2 FAMILY MEMBER"/>
    <property type="match status" value="1"/>
</dbReference>